<dbReference type="PANTHER" id="PTHR44196">
    <property type="entry name" value="DEHYDROGENASE/REDUCTASE SDR FAMILY MEMBER 7B"/>
    <property type="match status" value="1"/>
</dbReference>
<dbReference type="InterPro" id="IPR036291">
    <property type="entry name" value="NAD(P)-bd_dom_sf"/>
</dbReference>
<accession>A0ABP7N3A7</accession>
<dbReference type="Proteomes" id="UP001501565">
    <property type="component" value="Unassembled WGS sequence"/>
</dbReference>
<name>A0ABP7N3A7_9GAMM</name>
<proteinExistence type="inferred from homology"/>
<dbReference type="Pfam" id="PF00106">
    <property type="entry name" value="adh_short"/>
    <property type="match status" value="1"/>
</dbReference>
<evidence type="ECO:0000313" key="5">
    <source>
        <dbReference type="Proteomes" id="UP001501565"/>
    </source>
</evidence>
<keyword evidence="2" id="KW-0560">Oxidoreductase</keyword>
<dbReference type="EMBL" id="BAABBN010000012">
    <property type="protein sequence ID" value="GAA3934389.1"/>
    <property type="molecule type" value="Genomic_DNA"/>
</dbReference>
<dbReference type="PRINTS" id="PR00081">
    <property type="entry name" value="GDHRDH"/>
</dbReference>
<dbReference type="CDD" id="cd05233">
    <property type="entry name" value="SDR_c"/>
    <property type="match status" value="1"/>
</dbReference>
<sequence>MGVRMFTDKTIVITGASSGIGKAAAIQLAKKGATVILVARREALLKDVADEINAAGGIAHWYAGDLSKVEAIDQLTESILADHSVIDVLVNNAGRSIRRPMEESLDRYHDFQRCMDINYFAPVRLIRNFLPALTRSGSGHIINSTTWGTLLPVAGFGPYNASKIALDSMANTLRMEMEDQGHSVTQVHFPLVHTAMSDATTSFKKLPGMTPEEAGGWIVKAVQQKPRAIMDMKTRVASGLYFCFPGVVEKISKFSPFSVKKRQRAVE</sequence>
<dbReference type="Gene3D" id="3.40.50.720">
    <property type="entry name" value="NAD(P)-binding Rossmann-like Domain"/>
    <property type="match status" value="1"/>
</dbReference>
<gene>
    <name evidence="4" type="ORF">GCM10022277_33720</name>
</gene>
<comment type="caution">
    <text evidence="4">The sequence shown here is derived from an EMBL/GenBank/DDBJ whole genome shotgun (WGS) entry which is preliminary data.</text>
</comment>
<dbReference type="SUPFAM" id="SSF51735">
    <property type="entry name" value="NAD(P)-binding Rossmann-fold domains"/>
    <property type="match status" value="1"/>
</dbReference>
<organism evidence="4 5">
    <name type="scientific">Litoribacillus peritrichatus</name>
    <dbReference type="NCBI Taxonomy" id="718191"/>
    <lineage>
        <taxon>Bacteria</taxon>
        <taxon>Pseudomonadati</taxon>
        <taxon>Pseudomonadota</taxon>
        <taxon>Gammaproteobacteria</taxon>
        <taxon>Oceanospirillales</taxon>
        <taxon>Oceanospirillaceae</taxon>
        <taxon>Litoribacillus</taxon>
    </lineage>
</organism>
<keyword evidence="5" id="KW-1185">Reference proteome</keyword>
<protein>
    <submittedName>
        <fullName evidence="4">SDR family oxidoreductase</fullName>
    </submittedName>
</protein>
<dbReference type="InterPro" id="IPR002347">
    <property type="entry name" value="SDR_fam"/>
</dbReference>
<evidence type="ECO:0000313" key="4">
    <source>
        <dbReference type="EMBL" id="GAA3934389.1"/>
    </source>
</evidence>
<reference evidence="5" key="1">
    <citation type="journal article" date="2019" name="Int. J. Syst. Evol. Microbiol.">
        <title>The Global Catalogue of Microorganisms (GCM) 10K type strain sequencing project: providing services to taxonomists for standard genome sequencing and annotation.</title>
        <authorList>
            <consortium name="The Broad Institute Genomics Platform"/>
            <consortium name="The Broad Institute Genome Sequencing Center for Infectious Disease"/>
            <person name="Wu L."/>
            <person name="Ma J."/>
        </authorList>
    </citation>
    <scope>NUCLEOTIDE SEQUENCE [LARGE SCALE GENOMIC DNA]</scope>
    <source>
        <strain evidence="5">JCM 17551</strain>
    </source>
</reference>
<dbReference type="PANTHER" id="PTHR44196:SF1">
    <property type="entry name" value="DEHYDROGENASE_REDUCTASE SDR FAMILY MEMBER 7B"/>
    <property type="match status" value="1"/>
</dbReference>
<dbReference type="PRINTS" id="PR00080">
    <property type="entry name" value="SDRFAMILY"/>
</dbReference>
<evidence type="ECO:0000256" key="2">
    <source>
        <dbReference type="ARBA" id="ARBA00023002"/>
    </source>
</evidence>
<evidence type="ECO:0000256" key="1">
    <source>
        <dbReference type="ARBA" id="ARBA00006484"/>
    </source>
</evidence>
<evidence type="ECO:0000256" key="3">
    <source>
        <dbReference type="RuleBase" id="RU000363"/>
    </source>
</evidence>
<comment type="similarity">
    <text evidence="1 3">Belongs to the short-chain dehydrogenases/reductases (SDR) family.</text>
</comment>